<reference evidence="2" key="1">
    <citation type="journal article" date="2019" name="Int. J. Syst. Evol. Microbiol.">
        <title>The Global Catalogue of Microorganisms (GCM) 10K type strain sequencing project: providing services to taxonomists for standard genome sequencing and annotation.</title>
        <authorList>
            <consortium name="The Broad Institute Genomics Platform"/>
            <consortium name="The Broad Institute Genome Sequencing Center for Infectious Disease"/>
            <person name="Wu L."/>
            <person name="Ma J."/>
        </authorList>
    </citation>
    <scope>NUCLEOTIDE SEQUENCE [LARGE SCALE GENOMIC DNA]</scope>
    <source>
        <strain evidence="2">JCM 19015</strain>
    </source>
</reference>
<dbReference type="EMBL" id="BAABLP010000004">
    <property type="protein sequence ID" value="GAA4747783.1"/>
    <property type="molecule type" value="Genomic_DNA"/>
</dbReference>
<gene>
    <name evidence="1" type="ORF">GCM10025783_19910</name>
</gene>
<dbReference type="Pfam" id="PF12294">
    <property type="entry name" value="DUF3626"/>
    <property type="match status" value="2"/>
</dbReference>
<evidence type="ECO:0000313" key="1">
    <source>
        <dbReference type="EMBL" id="GAA4747783.1"/>
    </source>
</evidence>
<dbReference type="Proteomes" id="UP001500121">
    <property type="component" value="Unassembled WGS sequence"/>
</dbReference>
<dbReference type="InterPro" id="IPR022074">
    <property type="entry name" value="DUF3626"/>
</dbReference>
<accession>A0ABP8Z6A8</accession>
<keyword evidence="2" id="KW-1185">Reference proteome</keyword>
<comment type="caution">
    <text evidence="1">The sequence shown here is derived from an EMBL/GenBank/DDBJ whole genome shotgun (WGS) entry which is preliminary data.</text>
</comment>
<organism evidence="1 2">
    <name type="scientific">Amnibacterium soli</name>
    <dbReference type="NCBI Taxonomy" id="1282736"/>
    <lineage>
        <taxon>Bacteria</taxon>
        <taxon>Bacillati</taxon>
        <taxon>Actinomycetota</taxon>
        <taxon>Actinomycetes</taxon>
        <taxon>Micrococcales</taxon>
        <taxon>Microbacteriaceae</taxon>
        <taxon>Amnibacterium</taxon>
    </lineage>
</organism>
<sequence>MPRAAPAAAWVRQYRQRVERARAAVEAVRRRSLPGAAAAIGVDVHFQPDAITPGGRSVVEAIADDGRWRTQFETGTSNGGLTAVAGGDRWRWESRLFDGVYDDADPSERPAYGAVRGSDDPYGPAPRFGSAHLRLRPEVLARTTLCFPDSVFEPEAVGTADRAAAVVLARRRIRPGDPLDRYVEAHVHGGVDLQRDVAAIVLDPSFRGTPVEDAAAASGIPVVWHPGYELAPERLPALVAYRGPEAAEAATRIAGGRPLTPASLGRARRVEGLDPQLVKRVWHLLAAHGRVGSTPRP</sequence>
<name>A0ABP8Z6A8_9MICO</name>
<proteinExistence type="predicted"/>
<evidence type="ECO:0000313" key="2">
    <source>
        <dbReference type="Proteomes" id="UP001500121"/>
    </source>
</evidence>
<protein>
    <submittedName>
        <fullName evidence="1">DUF3626 domain-containing protein</fullName>
    </submittedName>
</protein>